<feature type="region of interest" description="Disordered" evidence="1">
    <location>
        <begin position="1"/>
        <end position="24"/>
    </location>
</feature>
<reference evidence="4" key="1">
    <citation type="journal article" date="2014" name="Proc. Natl. Acad. Sci. U.S.A.">
        <title>Extensive sampling of basidiomycete genomes demonstrates inadequacy of the white-rot/brown-rot paradigm for wood decay fungi.</title>
        <authorList>
            <person name="Riley R."/>
            <person name="Salamov A.A."/>
            <person name="Brown D.W."/>
            <person name="Nagy L.G."/>
            <person name="Floudas D."/>
            <person name="Held B.W."/>
            <person name="Levasseur A."/>
            <person name="Lombard V."/>
            <person name="Morin E."/>
            <person name="Otillar R."/>
            <person name="Lindquist E.A."/>
            <person name="Sun H."/>
            <person name="LaButti K.M."/>
            <person name="Schmutz J."/>
            <person name="Jabbour D."/>
            <person name="Luo H."/>
            <person name="Baker S.E."/>
            <person name="Pisabarro A.G."/>
            <person name="Walton J.D."/>
            <person name="Blanchette R.A."/>
            <person name="Henrissat B."/>
            <person name="Martin F."/>
            <person name="Cullen D."/>
            <person name="Hibbett D.S."/>
            <person name="Grigoriev I.V."/>
        </authorList>
    </citation>
    <scope>NUCLEOTIDE SEQUENCE [LARGE SCALE GENOMIC DNA]</scope>
    <source>
        <strain evidence="4">MUCL 33604</strain>
    </source>
</reference>
<evidence type="ECO:0000313" key="4">
    <source>
        <dbReference type="Proteomes" id="UP000027265"/>
    </source>
</evidence>
<proteinExistence type="predicted"/>
<sequence length="204" mass="22511">MAHGRLQHTGQISHADQPSALLSQRSNTTRSFISTASRGSDRAQAGSVKVTINDDTTSAEPRLYAGQLHKRLTPQDRSSAIFFFYFFEWKFNLPFLETQTQQDYDDKAAKKKAMKELVQPWMDRLRLISLITMFFASVQSTFIGSAKSDDPTKASVSLKVVEASLMGALVMHAAVFTSACTVVCLGGSVVVFIRVEQSQIVPSP</sequence>
<organism evidence="3 4">
    <name type="scientific">Jaapia argillacea MUCL 33604</name>
    <dbReference type="NCBI Taxonomy" id="933084"/>
    <lineage>
        <taxon>Eukaryota</taxon>
        <taxon>Fungi</taxon>
        <taxon>Dikarya</taxon>
        <taxon>Basidiomycota</taxon>
        <taxon>Agaricomycotina</taxon>
        <taxon>Agaricomycetes</taxon>
        <taxon>Agaricomycetidae</taxon>
        <taxon>Jaapiales</taxon>
        <taxon>Jaapiaceae</taxon>
        <taxon>Jaapia</taxon>
    </lineage>
</organism>
<keyword evidence="2" id="KW-1133">Transmembrane helix</keyword>
<feature type="transmembrane region" description="Helical" evidence="2">
    <location>
        <begin position="125"/>
        <end position="145"/>
    </location>
</feature>
<evidence type="ECO:0000256" key="2">
    <source>
        <dbReference type="SAM" id="Phobius"/>
    </source>
</evidence>
<dbReference type="OrthoDB" id="2653987at2759"/>
<gene>
    <name evidence="3" type="ORF">JAAARDRAFT_197907</name>
</gene>
<name>A0A067PDH1_9AGAM</name>
<accession>A0A067PDH1</accession>
<dbReference type="InParanoid" id="A0A067PDH1"/>
<keyword evidence="2" id="KW-0472">Membrane</keyword>
<dbReference type="AlphaFoldDB" id="A0A067PDH1"/>
<dbReference type="HOGENOM" id="CLU_1343449_0_0_1"/>
<evidence type="ECO:0000313" key="3">
    <source>
        <dbReference type="EMBL" id="KDQ52834.1"/>
    </source>
</evidence>
<feature type="transmembrane region" description="Helical" evidence="2">
    <location>
        <begin position="165"/>
        <end position="193"/>
    </location>
</feature>
<evidence type="ECO:0000256" key="1">
    <source>
        <dbReference type="SAM" id="MobiDB-lite"/>
    </source>
</evidence>
<keyword evidence="2" id="KW-0812">Transmembrane</keyword>
<dbReference type="Proteomes" id="UP000027265">
    <property type="component" value="Unassembled WGS sequence"/>
</dbReference>
<protein>
    <submittedName>
        <fullName evidence="3">Uncharacterized protein</fullName>
    </submittedName>
</protein>
<keyword evidence="4" id="KW-1185">Reference proteome</keyword>
<feature type="compositionally biased region" description="Polar residues" evidence="1">
    <location>
        <begin position="8"/>
        <end position="24"/>
    </location>
</feature>
<dbReference type="EMBL" id="KL197737">
    <property type="protein sequence ID" value="KDQ52834.1"/>
    <property type="molecule type" value="Genomic_DNA"/>
</dbReference>